<proteinExistence type="predicted"/>
<keyword evidence="2" id="KW-1185">Reference proteome</keyword>
<name>A0A154PBL7_DUFNO</name>
<organism evidence="1 2">
    <name type="scientific">Dufourea novaeangliae</name>
    <name type="common">Sweat bee</name>
    <dbReference type="NCBI Taxonomy" id="178035"/>
    <lineage>
        <taxon>Eukaryota</taxon>
        <taxon>Metazoa</taxon>
        <taxon>Ecdysozoa</taxon>
        <taxon>Arthropoda</taxon>
        <taxon>Hexapoda</taxon>
        <taxon>Insecta</taxon>
        <taxon>Pterygota</taxon>
        <taxon>Neoptera</taxon>
        <taxon>Endopterygota</taxon>
        <taxon>Hymenoptera</taxon>
        <taxon>Apocrita</taxon>
        <taxon>Aculeata</taxon>
        <taxon>Apoidea</taxon>
        <taxon>Anthophila</taxon>
        <taxon>Halictidae</taxon>
        <taxon>Rophitinae</taxon>
        <taxon>Dufourea</taxon>
    </lineage>
</organism>
<dbReference type="EMBL" id="KQ434853">
    <property type="protein sequence ID" value="KZC08648.1"/>
    <property type="molecule type" value="Genomic_DNA"/>
</dbReference>
<dbReference type="AlphaFoldDB" id="A0A154PBL7"/>
<gene>
    <name evidence="1" type="ORF">WN55_11233</name>
</gene>
<reference evidence="1 2" key="1">
    <citation type="submission" date="2015-07" db="EMBL/GenBank/DDBJ databases">
        <title>The genome of Dufourea novaeangliae.</title>
        <authorList>
            <person name="Pan H."/>
            <person name="Kapheim K."/>
        </authorList>
    </citation>
    <scope>NUCLEOTIDE SEQUENCE [LARGE SCALE GENOMIC DNA]</scope>
    <source>
        <strain evidence="1">0120121106</strain>
        <tissue evidence="1">Whole body</tissue>
    </source>
</reference>
<sequence length="79" mass="9517">MCLMISNEQQHVPVTSADLWVHPTRWIQGHRKREDCWIVSRRLDVRVHEVRTLYISLFLFQCLLSVKTYDPREKTSIYS</sequence>
<dbReference type="Proteomes" id="UP000076502">
    <property type="component" value="Unassembled WGS sequence"/>
</dbReference>
<evidence type="ECO:0000313" key="2">
    <source>
        <dbReference type="Proteomes" id="UP000076502"/>
    </source>
</evidence>
<accession>A0A154PBL7</accession>
<protein>
    <submittedName>
        <fullName evidence="1">Uncharacterized protein</fullName>
    </submittedName>
</protein>
<evidence type="ECO:0000313" key="1">
    <source>
        <dbReference type="EMBL" id="KZC08648.1"/>
    </source>
</evidence>